<proteinExistence type="predicted"/>
<dbReference type="AlphaFoldDB" id="A0A6J6VHP9"/>
<name>A0A6J6VHP9_9ZZZZ</name>
<reference evidence="1" key="1">
    <citation type="submission" date="2020-05" db="EMBL/GenBank/DDBJ databases">
        <authorList>
            <person name="Chiriac C."/>
            <person name="Salcher M."/>
            <person name="Ghai R."/>
            <person name="Kavagutti S V."/>
        </authorList>
    </citation>
    <scope>NUCLEOTIDE SEQUENCE</scope>
</reference>
<evidence type="ECO:0000313" key="1">
    <source>
        <dbReference type="EMBL" id="CAB4771892.1"/>
    </source>
</evidence>
<sequence>MNWLASGPKHCTGLVGCFVSGVSTPMRRIDSVLPPRRISMVSPSMTCSTVALLGSSGVAGAHADATKHQQTSHRFFRTLQCVPPLSTFVGNSLPSWGIYAHMSTMFEKRSASRYLEVRVANVTDSCFNSGDAVTRSTPSVNSATPNQLVELLANPELTDLHDDQIMFLAWSR</sequence>
<organism evidence="1">
    <name type="scientific">freshwater metagenome</name>
    <dbReference type="NCBI Taxonomy" id="449393"/>
    <lineage>
        <taxon>unclassified sequences</taxon>
        <taxon>metagenomes</taxon>
        <taxon>ecological metagenomes</taxon>
    </lineage>
</organism>
<protein>
    <submittedName>
        <fullName evidence="1">Unannotated protein</fullName>
    </submittedName>
</protein>
<gene>
    <name evidence="1" type="ORF">UFOPK2872_01200</name>
</gene>
<dbReference type="EMBL" id="CAEZZM010000184">
    <property type="protein sequence ID" value="CAB4771892.1"/>
    <property type="molecule type" value="Genomic_DNA"/>
</dbReference>
<accession>A0A6J6VHP9</accession>